<comment type="similarity">
    <text evidence="1">Belongs to the thioesterase PaaI family.</text>
</comment>
<dbReference type="STRING" id="1849047.A0A3D8SSV8"/>
<evidence type="ECO:0000313" key="4">
    <source>
        <dbReference type="EMBL" id="RDW89409.1"/>
    </source>
</evidence>
<dbReference type="NCBIfam" id="TIGR00369">
    <property type="entry name" value="unchar_dom_1"/>
    <property type="match status" value="1"/>
</dbReference>
<sequence length="152" mass="15823">MPTPEDDEYTSNTTKDVLSVAIHQHLGISLISQSPYHAVIEVTTGPEHMTPSSTLHGGITTLLLDTACYLALIPTLSAGQSAATAASSFQLMNPVAGLGKVVRFGGKVVRRGGSVAFCEGEVSCDGKLIAKGSLMKMIITHKGNTGAIQSKL</sequence>
<dbReference type="Proteomes" id="UP000256645">
    <property type="component" value="Unassembled WGS sequence"/>
</dbReference>
<dbReference type="Pfam" id="PF03061">
    <property type="entry name" value="4HBT"/>
    <property type="match status" value="1"/>
</dbReference>
<accession>A0A3D8SSV8</accession>
<dbReference type="OrthoDB" id="46529at2759"/>
<evidence type="ECO:0000256" key="2">
    <source>
        <dbReference type="ARBA" id="ARBA00022801"/>
    </source>
</evidence>
<proteinExistence type="inferred from homology"/>
<dbReference type="EMBL" id="PDLM01000001">
    <property type="protein sequence ID" value="RDW89409.1"/>
    <property type="molecule type" value="Genomic_DNA"/>
</dbReference>
<evidence type="ECO:0000313" key="5">
    <source>
        <dbReference type="Proteomes" id="UP000256645"/>
    </source>
</evidence>
<dbReference type="PANTHER" id="PTHR21660">
    <property type="entry name" value="THIOESTERASE SUPERFAMILY MEMBER-RELATED"/>
    <property type="match status" value="1"/>
</dbReference>
<keyword evidence="5" id="KW-1185">Reference proteome</keyword>
<dbReference type="Gene3D" id="3.10.129.10">
    <property type="entry name" value="Hotdog Thioesterase"/>
    <property type="match status" value="1"/>
</dbReference>
<evidence type="ECO:0000259" key="3">
    <source>
        <dbReference type="Pfam" id="PF03061"/>
    </source>
</evidence>
<dbReference type="InterPro" id="IPR003736">
    <property type="entry name" value="PAAI_dom"/>
</dbReference>
<dbReference type="GO" id="GO:0047617">
    <property type="term" value="F:fatty acyl-CoA hydrolase activity"/>
    <property type="evidence" value="ECO:0007669"/>
    <property type="project" value="InterPro"/>
</dbReference>
<dbReference type="SUPFAM" id="SSF54637">
    <property type="entry name" value="Thioesterase/thiol ester dehydrase-isomerase"/>
    <property type="match status" value="1"/>
</dbReference>
<comment type="caution">
    <text evidence="4">The sequence shown here is derived from an EMBL/GenBank/DDBJ whole genome shotgun (WGS) entry which is preliminary data.</text>
</comment>
<dbReference type="CDD" id="cd03443">
    <property type="entry name" value="PaaI_thioesterase"/>
    <property type="match status" value="1"/>
</dbReference>
<organism evidence="4 5">
    <name type="scientific">Coleophoma cylindrospora</name>
    <dbReference type="NCBI Taxonomy" id="1849047"/>
    <lineage>
        <taxon>Eukaryota</taxon>
        <taxon>Fungi</taxon>
        <taxon>Dikarya</taxon>
        <taxon>Ascomycota</taxon>
        <taxon>Pezizomycotina</taxon>
        <taxon>Leotiomycetes</taxon>
        <taxon>Helotiales</taxon>
        <taxon>Dermateaceae</taxon>
        <taxon>Coleophoma</taxon>
    </lineage>
</organism>
<dbReference type="InterPro" id="IPR029069">
    <property type="entry name" value="HotDog_dom_sf"/>
</dbReference>
<dbReference type="PANTHER" id="PTHR21660:SF1">
    <property type="entry name" value="ACYL-COENZYME A THIOESTERASE 13"/>
    <property type="match status" value="1"/>
</dbReference>
<name>A0A3D8SSV8_9HELO</name>
<feature type="domain" description="Thioesterase" evidence="3">
    <location>
        <begin position="54"/>
        <end position="126"/>
    </location>
</feature>
<dbReference type="InterPro" id="IPR039298">
    <property type="entry name" value="ACOT13"/>
</dbReference>
<dbReference type="InterPro" id="IPR006683">
    <property type="entry name" value="Thioestr_dom"/>
</dbReference>
<keyword evidence="2" id="KW-0378">Hydrolase</keyword>
<evidence type="ECO:0000256" key="1">
    <source>
        <dbReference type="ARBA" id="ARBA00008324"/>
    </source>
</evidence>
<gene>
    <name evidence="4" type="ORF">BP6252_01441</name>
</gene>
<dbReference type="AlphaFoldDB" id="A0A3D8SSV8"/>
<protein>
    <recommendedName>
        <fullName evidence="3">Thioesterase domain-containing protein</fullName>
    </recommendedName>
</protein>
<reference evidence="4 5" key="1">
    <citation type="journal article" date="2018" name="IMA Fungus">
        <title>IMA Genome-F 9: Draft genome sequence of Annulohypoxylon stygium, Aspergillus mulundensis, Berkeleyomyces basicola (syn. Thielaviopsis basicola), Ceratocystis smalleyi, two Cercospora beticola strains, Coleophoma cylindrospora, Fusarium fracticaudum, Phialophora cf. hyalina, and Morchella septimelata.</title>
        <authorList>
            <person name="Wingfield B.D."/>
            <person name="Bills G.F."/>
            <person name="Dong Y."/>
            <person name="Huang W."/>
            <person name="Nel W.J."/>
            <person name="Swalarsk-Parry B.S."/>
            <person name="Vaghefi N."/>
            <person name="Wilken P.M."/>
            <person name="An Z."/>
            <person name="de Beer Z.W."/>
            <person name="De Vos L."/>
            <person name="Chen L."/>
            <person name="Duong T.A."/>
            <person name="Gao Y."/>
            <person name="Hammerbacher A."/>
            <person name="Kikkert J.R."/>
            <person name="Li Y."/>
            <person name="Li H."/>
            <person name="Li K."/>
            <person name="Li Q."/>
            <person name="Liu X."/>
            <person name="Ma X."/>
            <person name="Naidoo K."/>
            <person name="Pethybridge S.J."/>
            <person name="Sun J."/>
            <person name="Steenkamp E.T."/>
            <person name="van der Nest M.A."/>
            <person name="van Wyk S."/>
            <person name="Wingfield M.J."/>
            <person name="Xiong C."/>
            <person name="Yue Q."/>
            <person name="Zhang X."/>
        </authorList>
    </citation>
    <scope>NUCLEOTIDE SEQUENCE [LARGE SCALE GENOMIC DNA]</scope>
    <source>
        <strain evidence="4 5">BP6252</strain>
    </source>
</reference>